<dbReference type="WormBase" id="Bm2550">
    <property type="protein sequence ID" value="BM38729"/>
    <property type="gene ID" value="WBGene00222811"/>
</dbReference>
<accession>A0A0K0J6G8</accession>
<dbReference type="InterPro" id="IPR019537">
    <property type="entry name" value="TMEM65"/>
</dbReference>
<keyword evidence="4" id="KW-0472">Membrane</keyword>
<dbReference type="WBParaSite" id="Bm2550.1">
    <property type="protein sequence ID" value="Bm2550.1"/>
    <property type="gene ID" value="WBGene00222811"/>
</dbReference>
<dbReference type="GO" id="GO:0005739">
    <property type="term" value="C:mitochondrion"/>
    <property type="evidence" value="ECO:0007669"/>
    <property type="project" value="TreeGrafter"/>
</dbReference>
<evidence type="ECO:0000256" key="2">
    <source>
        <dbReference type="ARBA" id="ARBA00022692"/>
    </source>
</evidence>
<keyword evidence="7" id="KW-1185">Reference proteome</keyword>
<proteinExistence type="predicted"/>
<dbReference type="GO" id="GO:0016020">
    <property type="term" value="C:membrane"/>
    <property type="evidence" value="ECO:0007669"/>
    <property type="project" value="UniProtKB-SubCell"/>
</dbReference>
<reference evidence="8" key="4">
    <citation type="submission" date="2019-12" db="UniProtKB">
        <authorList>
            <consortium name="WormBaseParasite"/>
        </authorList>
    </citation>
    <scope>IDENTIFICATION</scope>
</reference>
<dbReference type="Pfam" id="PF10507">
    <property type="entry name" value="TMEM65"/>
    <property type="match status" value="1"/>
</dbReference>
<keyword evidence="2" id="KW-0812">Transmembrane</keyword>
<dbReference type="OrthoDB" id="430821at2759"/>
<protein>
    <submittedName>
        <fullName evidence="6 8">4930438D12Rik protein, putative</fullName>
    </submittedName>
    <submittedName>
        <fullName evidence="5">BMA-TAG-321</fullName>
    </submittedName>
</protein>
<reference evidence="5 7" key="1">
    <citation type="journal article" date="2007" name="Science">
        <title>Draft genome of the filarial nematode parasite Brugia malayi.</title>
        <authorList>
            <person name="Ghedin E."/>
            <person name="Wang S."/>
            <person name="Spiro D."/>
            <person name="Caler E."/>
            <person name="Zhao Q."/>
            <person name="Crabtree J."/>
            <person name="Allen J.E."/>
            <person name="Delcher A.L."/>
            <person name="Guiliano D.B."/>
            <person name="Miranda-Saavedra D."/>
            <person name="Angiuoli S.V."/>
            <person name="Creasy T."/>
            <person name="Amedeo P."/>
            <person name="Haas B."/>
            <person name="El-Sayed N.M."/>
            <person name="Wortman J.R."/>
            <person name="Feldblyum T."/>
            <person name="Tallon L."/>
            <person name="Schatz M."/>
            <person name="Shumway M."/>
            <person name="Koo H."/>
            <person name="Salzberg S.L."/>
            <person name="Schobel S."/>
            <person name="Pertea M."/>
            <person name="Pop M."/>
            <person name="White O."/>
            <person name="Barton G.J."/>
            <person name="Carlow C.K."/>
            <person name="Crawford M.J."/>
            <person name="Daub J."/>
            <person name="Dimmic M.W."/>
            <person name="Estes C.F."/>
            <person name="Foster J.M."/>
            <person name="Ganatra M."/>
            <person name="Gregory W.F."/>
            <person name="Johnson N.M."/>
            <person name="Jin J."/>
            <person name="Komuniecki R."/>
            <person name="Korf I."/>
            <person name="Kumar S."/>
            <person name="Laney S."/>
            <person name="Li B.W."/>
            <person name="Li W."/>
            <person name="Lindblom T.H."/>
            <person name="Lustigman S."/>
            <person name="Ma D."/>
            <person name="Maina C.V."/>
            <person name="Martin D.M."/>
            <person name="McCarter J.P."/>
            <person name="McReynolds L."/>
            <person name="Mitreva M."/>
            <person name="Nutman T.B."/>
            <person name="Parkinson J."/>
            <person name="Peregrin-Alvarez J.M."/>
            <person name="Poole C."/>
            <person name="Ren Q."/>
            <person name="Saunders L."/>
            <person name="Sluder A.E."/>
            <person name="Smith K."/>
            <person name="Stanke M."/>
            <person name="Unnasch T.R."/>
            <person name="Ware J."/>
            <person name="Wei A.D."/>
            <person name="Weil G."/>
            <person name="Williams D.J."/>
            <person name="Zhang Y."/>
            <person name="Williams S.A."/>
            <person name="Fraser-Liggett C."/>
            <person name="Slatko B."/>
            <person name="Blaxter M.L."/>
            <person name="Scott A.L."/>
        </authorList>
    </citation>
    <scope>NUCLEOTIDE SEQUENCE</scope>
    <source>
        <strain evidence="5 7">FR3</strain>
    </source>
</reference>
<evidence type="ECO:0000313" key="6">
    <source>
        <dbReference type="EMBL" id="VIO88428.1"/>
    </source>
</evidence>
<keyword evidence="3" id="KW-1133">Transmembrane helix</keyword>
<evidence type="ECO:0000313" key="5">
    <source>
        <dbReference type="EMBL" id="CRZ22878.1"/>
    </source>
</evidence>
<dbReference type="STRING" id="6279.A0A0K0J6G8"/>
<dbReference type="EMBL" id="CAAKNF010000196">
    <property type="protein sequence ID" value="VIO88428.1"/>
    <property type="molecule type" value="Genomic_DNA"/>
</dbReference>
<sequence>MSATLSFLLPKSCIFAGNSSSTYIQRLDHIRRFVSVNKIKEVRIENEFKARTLVTALTSNERKLLQAALGNLEKQFLPIISNGKYLSRQQTYQFFLVNSIPFIGFGFLDNVIMFVADEYVDKTIGNWLTLFNNDRSSSWKYRIRCCGHRPCALC</sequence>
<evidence type="ECO:0000256" key="3">
    <source>
        <dbReference type="ARBA" id="ARBA00022989"/>
    </source>
</evidence>
<evidence type="ECO:0000256" key="4">
    <source>
        <dbReference type="ARBA" id="ARBA00023136"/>
    </source>
</evidence>
<dbReference type="AlphaFoldDB" id="A0A0K0J6G8"/>
<evidence type="ECO:0000313" key="8">
    <source>
        <dbReference type="WBParaSite" id="Bm2550.1"/>
    </source>
</evidence>
<evidence type="ECO:0000256" key="1">
    <source>
        <dbReference type="ARBA" id="ARBA00004141"/>
    </source>
</evidence>
<dbReference type="PANTHER" id="PTHR21706">
    <property type="entry name" value="TRANSMEMBRANE PROTEIN 65"/>
    <property type="match status" value="1"/>
</dbReference>
<reference evidence="5" key="2">
    <citation type="submission" date="2012-12" db="EMBL/GenBank/DDBJ databases">
        <authorList>
            <person name="Gao Y.W."/>
            <person name="Fan S.T."/>
            <person name="Sun H.T."/>
            <person name="Wang Z."/>
            <person name="Gao X.L."/>
            <person name="Li Y.G."/>
            <person name="Wang T.C."/>
            <person name="Zhang K."/>
            <person name="Xu W.W."/>
            <person name="Yu Z.J."/>
            <person name="Xia X.Z."/>
        </authorList>
    </citation>
    <scope>NUCLEOTIDE SEQUENCE</scope>
    <source>
        <strain evidence="5">FR3</strain>
    </source>
</reference>
<evidence type="ECO:0000313" key="9">
    <source>
        <dbReference type="WormBase" id="Bm2550"/>
    </source>
</evidence>
<gene>
    <name evidence="5" type="primary">Bma-tag-321</name>
    <name evidence="6 8 9" type="ORF">Bm2550</name>
    <name evidence="6" type="ORF">BM_BM2550</name>
    <name evidence="5" type="ORF">BM_Bm2550</name>
</gene>
<comment type="subcellular location">
    <subcellularLocation>
        <location evidence="1">Membrane</location>
        <topology evidence="1">Multi-pass membrane protein</topology>
    </subcellularLocation>
</comment>
<reference evidence="6" key="3">
    <citation type="submission" date="2019-04" db="EMBL/GenBank/DDBJ databases">
        <authorList>
            <person name="Howe K."/>
            <person name="Paulini M."/>
            <person name="Williams G."/>
        </authorList>
    </citation>
    <scope>NUCLEOTIDE SEQUENCE [LARGE SCALE GENOMIC DNA]</scope>
    <source>
        <strain evidence="6">FR3</strain>
    </source>
</reference>
<dbReference type="EMBL" id="LN856728">
    <property type="protein sequence ID" value="CRZ22878.1"/>
    <property type="molecule type" value="Genomic_DNA"/>
</dbReference>
<dbReference type="Proteomes" id="UP000006672">
    <property type="component" value="Unassembled WGS sequence"/>
</dbReference>
<evidence type="ECO:0000313" key="7">
    <source>
        <dbReference type="Proteomes" id="UP000006672"/>
    </source>
</evidence>
<dbReference type="PANTHER" id="PTHR21706:SF15">
    <property type="entry name" value="TRANSMEMBRANE PROTEIN 65"/>
    <property type="match status" value="1"/>
</dbReference>
<organism evidence="5">
    <name type="scientific">Brugia malayi</name>
    <name type="common">Filarial nematode worm</name>
    <dbReference type="NCBI Taxonomy" id="6279"/>
    <lineage>
        <taxon>Eukaryota</taxon>
        <taxon>Metazoa</taxon>
        <taxon>Ecdysozoa</taxon>
        <taxon>Nematoda</taxon>
        <taxon>Chromadorea</taxon>
        <taxon>Rhabditida</taxon>
        <taxon>Spirurina</taxon>
        <taxon>Spiruromorpha</taxon>
        <taxon>Filarioidea</taxon>
        <taxon>Onchocercidae</taxon>
        <taxon>Brugia</taxon>
    </lineage>
</organism>
<accession>A0A4E9EW05</accession>
<name>A0A0K0J6G8_BRUMA</name>